<dbReference type="EMBL" id="FZNT01000011">
    <property type="protein sequence ID" value="SNR74499.1"/>
    <property type="molecule type" value="Genomic_DNA"/>
</dbReference>
<feature type="domain" description="HU" evidence="2">
    <location>
        <begin position="2"/>
        <end position="119"/>
    </location>
</feature>
<keyword evidence="1 3" id="KW-0238">DNA-binding</keyword>
<evidence type="ECO:0000259" key="2">
    <source>
        <dbReference type="Pfam" id="PF18291"/>
    </source>
</evidence>
<evidence type="ECO:0000313" key="4">
    <source>
        <dbReference type="Proteomes" id="UP000198384"/>
    </source>
</evidence>
<name>A0A238YVK6_9FLAO</name>
<dbReference type="SUPFAM" id="SSF47729">
    <property type="entry name" value="IHF-like DNA-binding proteins"/>
    <property type="match status" value="1"/>
</dbReference>
<keyword evidence="4" id="KW-1185">Reference proteome</keyword>
<protein>
    <submittedName>
        <fullName evidence="3">DNA-binding protein, histone-like, putative</fullName>
    </submittedName>
</protein>
<evidence type="ECO:0000256" key="1">
    <source>
        <dbReference type="ARBA" id="ARBA00023125"/>
    </source>
</evidence>
<dbReference type="OrthoDB" id="9809801at2"/>
<organism evidence="3 4">
    <name type="scientific">Lutibacter agarilyticus</name>
    <dbReference type="NCBI Taxonomy" id="1109740"/>
    <lineage>
        <taxon>Bacteria</taxon>
        <taxon>Pseudomonadati</taxon>
        <taxon>Bacteroidota</taxon>
        <taxon>Flavobacteriia</taxon>
        <taxon>Flavobacteriales</taxon>
        <taxon>Flavobacteriaceae</taxon>
        <taxon>Lutibacter</taxon>
    </lineage>
</organism>
<dbReference type="AlphaFoldDB" id="A0A238YVK6"/>
<dbReference type="Gene3D" id="4.10.520.10">
    <property type="entry name" value="IHF-like DNA-binding proteins"/>
    <property type="match status" value="1"/>
</dbReference>
<accession>A0A238YVK6</accession>
<dbReference type="InterPro" id="IPR010992">
    <property type="entry name" value="IHF-like_DNA-bd_dom_sf"/>
</dbReference>
<dbReference type="InterPro" id="IPR005902">
    <property type="entry name" value="HU_DNA-bd_put"/>
</dbReference>
<reference evidence="3 4" key="1">
    <citation type="submission" date="2017-06" db="EMBL/GenBank/DDBJ databases">
        <authorList>
            <person name="Kim H.J."/>
            <person name="Triplett B.A."/>
        </authorList>
    </citation>
    <scope>NUCLEOTIDE SEQUENCE [LARGE SCALE GENOMIC DNA]</scope>
    <source>
        <strain evidence="3 4">DSM 29150</strain>
    </source>
</reference>
<dbReference type="Proteomes" id="UP000198384">
    <property type="component" value="Unassembled WGS sequence"/>
</dbReference>
<dbReference type="RefSeq" id="WP_089382719.1">
    <property type="nucleotide sequence ID" value="NZ_FZNT01000011.1"/>
</dbReference>
<dbReference type="GO" id="GO:0003677">
    <property type="term" value="F:DNA binding"/>
    <property type="evidence" value="ECO:0007669"/>
    <property type="project" value="UniProtKB-KW"/>
</dbReference>
<dbReference type="Pfam" id="PF18291">
    <property type="entry name" value="HU-HIG"/>
    <property type="match status" value="1"/>
</dbReference>
<gene>
    <name evidence="3" type="ORF">SAMN06265371_1112</name>
</gene>
<evidence type="ECO:0000313" key="3">
    <source>
        <dbReference type="EMBL" id="SNR74499.1"/>
    </source>
</evidence>
<proteinExistence type="predicted"/>
<dbReference type="InterPro" id="IPR041607">
    <property type="entry name" value="HU-HIG"/>
</dbReference>
<sequence>MIKYKLKEQVNPTDLAAPNKYIPVKQKQEALTLRDFAKRISRESTVSSMDAMAVLEGLLQIIPDEILNGKIIKLGDFGTFRSTISSETVASPEEFTVSKIRSLNVRFRPSKEFQKQLGGIDYQLVSD</sequence>
<dbReference type="NCBIfam" id="TIGR01201">
    <property type="entry name" value="HU_rel"/>
    <property type="match status" value="1"/>
</dbReference>